<evidence type="ECO:0000256" key="1">
    <source>
        <dbReference type="ARBA" id="ARBA00004651"/>
    </source>
</evidence>
<keyword evidence="8" id="KW-1185">Reference proteome</keyword>
<evidence type="ECO:0000313" key="8">
    <source>
        <dbReference type="Proteomes" id="UP000549971"/>
    </source>
</evidence>
<reference evidence="7 8" key="1">
    <citation type="submission" date="2020-08" db="EMBL/GenBank/DDBJ databases">
        <title>Sequencing the genomes of 1000 actinobacteria strains.</title>
        <authorList>
            <person name="Klenk H.-P."/>
        </authorList>
    </citation>
    <scope>NUCLEOTIDE SEQUENCE [LARGE SCALE GENOMIC DNA]</scope>
    <source>
        <strain evidence="7 8">DSM 28967</strain>
    </source>
</reference>
<dbReference type="InterPro" id="IPR001958">
    <property type="entry name" value="Tet-R_TetA/multi-R_MdtG-like"/>
</dbReference>
<evidence type="ECO:0000259" key="6">
    <source>
        <dbReference type="PROSITE" id="PS50850"/>
    </source>
</evidence>
<evidence type="ECO:0000256" key="5">
    <source>
        <dbReference type="SAM" id="Phobius"/>
    </source>
</evidence>
<dbReference type="InterPro" id="IPR020846">
    <property type="entry name" value="MFS_dom"/>
</dbReference>
<dbReference type="RefSeq" id="WP_184798840.1">
    <property type="nucleotide sequence ID" value="NZ_JACHMY010000001.1"/>
</dbReference>
<accession>A0A7W9JB70</accession>
<comment type="caution">
    <text evidence="7">The sequence shown here is derived from an EMBL/GenBank/DDBJ whole genome shotgun (WGS) entry which is preliminary data.</text>
</comment>
<feature type="transmembrane region" description="Helical" evidence="5">
    <location>
        <begin position="151"/>
        <end position="174"/>
    </location>
</feature>
<feature type="transmembrane region" description="Helical" evidence="5">
    <location>
        <begin position="79"/>
        <end position="102"/>
    </location>
</feature>
<dbReference type="GO" id="GO:0005886">
    <property type="term" value="C:plasma membrane"/>
    <property type="evidence" value="ECO:0007669"/>
    <property type="project" value="UniProtKB-SubCell"/>
</dbReference>
<evidence type="ECO:0000256" key="3">
    <source>
        <dbReference type="ARBA" id="ARBA00022989"/>
    </source>
</evidence>
<feature type="transmembrane region" description="Helical" evidence="5">
    <location>
        <begin position="226"/>
        <end position="248"/>
    </location>
</feature>
<dbReference type="PRINTS" id="PR01035">
    <property type="entry name" value="TCRTETA"/>
</dbReference>
<dbReference type="PANTHER" id="PTHR23546:SF1">
    <property type="entry name" value="MEMBRANE PROTEIN"/>
    <property type="match status" value="1"/>
</dbReference>
<dbReference type="Gene3D" id="1.20.1250.20">
    <property type="entry name" value="MFS general substrate transporter like domains"/>
    <property type="match status" value="1"/>
</dbReference>
<dbReference type="SUPFAM" id="SSF103473">
    <property type="entry name" value="MFS general substrate transporter"/>
    <property type="match status" value="1"/>
</dbReference>
<feature type="transmembrane region" description="Helical" evidence="5">
    <location>
        <begin position="300"/>
        <end position="331"/>
    </location>
</feature>
<dbReference type="EMBL" id="JACHMY010000001">
    <property type="protein sequence ID" value="MBB5838213.1"/>
    <property type="molecule type" value="Genomic_DNA"/>
</dbReference>
<keyword evidence="3 5" id="KW-1133">Transmembrane helix</keyword>
<dbReference type="AlphaFoldDB" id="A0A7W9JB70"/>
<evidence type="ECO:0000313" key="7">
    <source>
        <dbReference type="EMBL" id="MBB5838213.1"/>
    </source>
</evidence>
<feature type="domain" description="Major facilitator superfamily (MFS) profile" evidence="6">
    <location>
        <begin position="12"/>
        <end position="398"/>
    </location>
</feature>
<keyword evidence="2 5" id="KW-0812">Transmembrane</keyword>
<protein>
    <submittedName>
        <fullName evidence="7">MFS family permease</fullName>
    </submittedName>
</protein>
<organism evidence="7 8">
    <name type="scientific">Kribbella italica</name>
    <dbReference type="NCBI Taxonomy" id="1540520"/>
    <lineage>
        <taxon>Bacteria</taxon>
        <taxon>Bacillati</taxon>
        <taxon>Actinomycetota</taxon>
        <taxon>Actinomycetes</taxon>
        <taxon>Propionibacteriales</taxon>
        <taxon>Kribbellaceae</taxon>
        <taxon>Kribbella</taxon>
    </lineage>
</organism>
<proteinExistence type="predicted"/>
<evidence type="ECO:0000256" key="4">
    <source>
        <dbReference type="ARBA" id="ARBA00023136"/>
    </source>
</evidence>
<feature type="transmembrane region" description="Helical" evidence="5">
    <location>
        <begin position="379"/>
        <end position="397"/>
    </location>
</feature>
<dbReference type="InterPro" id="IPR036259">
    <property type="entry name" value="MFS_trans_sf"/>
</dbReference>
<dbReference type="InterPro" id="IPR011701">
    <property type="entry name" value="MFS"/>
</dbReference>
<dbReference type="Proteomes" id="UP000549971">
    <property type="component" value="Unassembled WGS sequence"/>
</dbReference>
<gene>
    <name evidence="7" type="ORF">HDA39_004947</name>
</gene>
<feature type="transmembrane region" description="Helical" evidence="5">
    <location>
        <begin position="108"/>
        <end position="130"/>
    </location>
</feature>
<comment type="subcellular location">
    <subcellularLocation>
        <location evidence="1">Cell membrane</location>
        <topology evidence="1">Multi-pass membrane protein</topology>
    </subcellularLocation>
</comment>
<feature type="transmembrane region" description="Helical" evidence="5">
    <location>
        <begin position="180"/>
        <end position="198"/>
    </location>
</feature>
<evidence type="ECO:0000256" key="2">
    <source>
        <dbReference type="ARBA" id="ARBA00022692"/>
    </source>
</evidence>
<dbReference type="GO" id="GO:0022857">
    <property type="term" value="F:transmembrane transporter activity"/>
    <property type="evidence" value="ECO:0007669"/>
    <property type="project" value="InterPro"/>
</dbReference>
<dbReference type="PROSITE" id="PS50850">
    <property type="entry name" value="MFS"/>
    <property type="match status" value="1"/>
</dbReference>
<dbReference type="PANTHER" id="PTHR23546">
    <property type="entry name" value="TRANSPORT PROTEIN"/>
    <property type="match status" value="1"/>
</dbReference>
<name>A0A7W9JB70_9ACTN</name>
<feature type="transmembrane region" description="Helical" evidence="5">
    <location>
        <begin position="47"/>
        <end position="67"/>
    </location>
</feature>
<sequence length="398" mass="40977">MAGPEPQHPAISLTPYVYGGIIGVYTGRELLASIMAPLSREIGLSTFQVGLILSTSALTIILISPFWGRKVTGWGHRPVLISSVFGASFGLLGFAVVAHLGLLGILPAAVTFALALLLRGVLYGVAGAATPIATQSYVVAMTTDRRSRVRAFAMIGASFGIAGVVGPSLGGLLALQGLLVPLYVPPLLLAAIGGVLWFKLRVTTPVVAPPDVKPGRLSPLDPRIRSFLAIGFVLFSTLSIQGVLLGFVLQDRLGLSAEATARSSGLAFLASGVASLVGQVFFVRRLAWPPAWLLRCGLPLVLSGFVVLAFAGNFAVIVAATALVGFGYAFAIPGYSAGPTLVVEDHEQGGVAGLTNAVNGVAAIVGPTTATALYGVSETAPYLVGAGLLLVALMQRVR</sequence>
<dbReference type="Pfam" id="PF07690">
    <property type="entry name" value="MFS_1"/>
    <property type="match status" value="1"/>
</dbReference>
<keyword evidence="4 5" id="KW-0472">Membrane</keyword>
<feature type="transmembrane region" description="Helical" evidence="5">
    <location>
        <begin position="268"/>
        <end position="288"/>
    </location>
</feature>